<name>A0A0D0SI24_STAGA</name>
<dbReference type="EMBL" id="UHDK01000001">
    <property type="protein sequence ID" value="SUM34867.1"/>
    <property type="molecule type" value="Genomic_DNA"/>
</dbReference>
<dbReference type="AlphaFoldDB" id="A0A0D0SI24"/>
<accession>A0A0D0SI24</accession>
<sequence length="63" mass="7319">MRKVIEEVIFSNESSYDIYTHTGVNQGIINDIKDGYRSIDYISYIDAEKLYKYGMEKSQLVSS</sequence>
<dbReference type="Proteomes" id="UP000255277">
    <property type="component" value="Unassembled WGS sequence"/>
</dbReference>
<dbReference type="GeneID" id="93844248"/>
<gene>
    <name evidence="2" type="ORF">NCTC12195_04394</name>
    <name evidence="1" type="ORF">SGA02_17340</name>
</gene>
<dbReference type="Proteomes" id="UP000321057">
    <property type="component" value="Unassembled WGS sequence"/>
</dbReference>
<evidence type="ECO:0000313" key="3">
    <source>
        <dbReference type="Proteomes" id="UP000255277"/>
    </source>
</evidence>
<keyword evidence="4" id="KW-1185">Reference proteome</keyword>
<dbReference type="OrthoDB" id="2396788at2"/>
<reference evidence="2 3" key="1">
    <citation type="submission" date="2018-06" db="EMBL/GenBank/DDBJ databases">
        <authorList>
            <consortium name="Pathogen Informatics"/>
            <person name="Doyle S."/>
        </authorList>
    </citation>
    <scope>NUCLEOTIDE SEQUENCE [LARGE SCALE GENOMIC DNA]</scope>
    <source>
        <strain evidence="2 3">NCTC12195</strain>
    </source>
</reference>
<dbReference type="RefSeq" id="WP_042740275.1">
    <property type="nucleotide sequence ID" value="NZ_BKAX01000004.1"/>
</dbReference>
<evidence type="ECO:0000313" key="2">
    <source>
        <dbReference type="EMBL" id="SUM34867.1"/>
    </source>
</evidence>
<dbReference type="EMBL" id="BKAX01000004">
    <property type="protein sequence ID" value="GEQ05906.1"/>
    <property type="molecule type" value="Genomic_DNA"/>
</dbReference>
<reference evidence="1 4" key="2">
    <citation type="submission" date="2019-07" db="EMBL/GenBank/DDBJ databases">
        <title>Whole genome shotgun sequence of Staphylococcus gallinarum NBRC 109767.</title>
        <authorList>
            <person name="Hosoyama A."/>
            <person name="Uohara A."/>
            <person name="Ohji S."/>
            <person name="Ichikawa N."/>
        </authorList>
    </citation>
    <scope>NUCLEOTIDE SEQUENCE [LARGE SCALE GENOMIC DNA]</scope>
    <source>
        <strain evidence="1 4">NBRC 109767</strain>
    </source>
</reference>
<evidence type="ECO:0000313" key="1">
    <source>
        <dbReference type="EMBL" id="GEQ05906.1"/>
    </source>
</evidence>
<evidence type="ECO:0000313" key="4">
    <source>
        <dbReference type="Proteomes" id="UP000321057"/>
    </source>
</evidence>
<protein>
    <submittedName>
        <fullName evidence="2">Uncharacterized protein</fullName>
    </submittedName>
</protein>
<organism evidence="2 3">
    <name type="scientific">Staphylococcus gallinarum</name>
    <dbReference type="NCBI Taxonomy" id="1293"/>
    <lineage>
        <taxon>Bacteria</taxon>
        <taxon>Bacillati</taxon>
        <taxon>Bacillota</taxon>
        <taxon>Bacilli</taxon>
        <taxon>Bacillales</taxon>
        <taxon>Staphylococcaceae</taxon>
        <taxon>Staphylococcus</taxon>
    </lineage>
</organism>
<proteinExistence type="predicted"/>